<evidence type="ECO:0000259" key="7">
    <source>
        <dbReference type="Pfam" id="PF01895"/>
    </source>
</evidence>
<dbReference type="InterPro" id="IPR038078">
    <property type="entry name" value="PhoU-like_sf"/>
</dbReference>
<evidence type="ECO:0000256" key="3">
    <source>
        <dbReference type="ARBA" id="ARBA00022692"/>
    </source>
</evidence>
<dbReference type="Pfam" id="PF02690">
    <property type="entry name" value="Na_Pi_cotrans"/>
    <property type="match status" value="2"/>
</dbReference>
<accession>A0ABV7VD38</accession>
<dbReference type="PANTHER" id="PTHR10010">
    <property type="entry name" value="SOLUTE CARRIER FAMILY 34 SODIUM PHOSPHATE , MEMBER 2-RELATED"/>
    <property type="match status" value="1"/>
</dbReference>
<proteinExistence type="predicted"/>
<dbReference type="Proteomes" id="UP001595711">
    <property type="component" value="Unassembled WGS sequence"/>
</dbReference>
<keyword evidence="4 6" id="KW-1133">Transmembrane helix</keyword>
<keyword evidence="2" id="KW-1003">Cell membrane</keyword>
<feature type="transmembrane region" description="Helical" evidence="6">
    <location>
        <begin position="50"/>
        <end position="76"/>
    </location>
</feature>
<feature type="transmembrane region" description="Helical" evidence="6">
    <location>
        <begin position="12"/>
        <end position="30"/>
    </location>
</feature>
<comment type="caution">
    <text evidence="8">The sequence shown here is derived from an EMBL/GenBank/DDBJ whole genome shotgun (WGS) entry which is preliminary data.</text>
</comment>
<feature type="domain" description="PhoU" evidence="7">
    <location>
        <begin position="345"/>
        <end position="424"/>
    </location>
</feature>
<gene>
    <name evidence="8" type="ORF">ACFOOQ_07445</name>
</gene>
<evidence type="ECO:0000256" key="4">
    <source>
        <dbReference type="ARBA" id="ARBA00022989"/>
    </source>
</evidence>
<feature type="transmembrane region" description="Helical" evidence="6">
    <location>
        <begin position="245"/>
        <end position="265"/>
    </location>
</feature>
<name>A0ABV7VD38_9PROT</name>
<dbReference type="InterPro" id="IPR026022">
    <property type="entry name" value="PhoU_dom"/>
</dbReference>
<organism evidence="8 9">
    <name type="scientific">Ferrovibrio xuzhouensis</name>
    <dbReference type="NCBI Taxonomy" id="1576914"/>
    <lineage>
        <taxon>Bacteria</taxon>
        <taxon>Pseudomonadati</taxon>
        <taxon>Pseudomonadota</taxon>
        <taxon>Alphaproteobacteria</taxon>
        <taxon>Rhodospirillales</taxon>
        <taxon>Rhodospirillaceae</taxon>
        <taxon>Ferrovibrio</taxon>
    </lineage>
</organism>
<protein>
    <submittedName>
        <fullName evidence="8">Na/Pi cotransporter family protein</fullName>
    </submittedName>
</protein>
<evidence type="ECO:0000256" key="2">
    <source>
        <dbReference type="ARBA" id="ARBA00022475"/>
    </source>
</evidence>
<evidence type="ECO:0000313" key="8">
    <source>
        <dbReference type="EMBL" id="MFC3675371.1"/>
    </source>
</evidence>
<dbReference type="RefSeq" id="WP_379723817.1">
    <property type="nucleotide sequence ID" value="NZ_JBHRYJ010000001.1"/>
</dbReference>
<evidence type="ECO:0000256" key="6">
    <source>
        <dbReference type="SAM" id="Phobius"/>
    </source>
</evidence>
<evidence type="ECO:0000313" key="9">
    <source>
        <dbReference type="Proteomes" id="UP001595711"/>
    </source>
</evidence>
<evidence type="ECO:0000256" key="1">
    <source>
        <dbReference type="ARBA" id="ARBA00004651"/>
    </source>
</evidence>
<dbReference type="InterPro" id="IPR004633">
    <property type="entry name" value="NaPi_cotrn-rel/YqeW-like"/>
</dbReference>
<dbReference type="NCBIfam" id="TIGR00704">
    <property type="entry name" value="NaPi_cotrn_rel"/>
    <property type="match status" value="1"/>
</dbReference>
<dbReference type="InterPro" id="IPR003841">
    <property type="entry name" value="Na/Pi_transpt"/>
</dbReference>
<reference evidence="9" key="1">
    <citation type="journal article" date="2019" name="Int. J. Syst. Evol. Microbiol.">
        <title>The Global Catalogue of Microorganisms (GCM) 10K type strain sequencing project: providing services to taxonomists for standard genome sequencing and annotation.</title>
        <authorList>
            <consortium name="The Broad Institute Genomics Platform"/>
            <consortium name="The Broad Institute Genome Sequencing Center for Infectious Disease"/>
            <person name="Wu L."/>
            <person name="Ma J."/>
        </authorList>
    </citation>
    <scope>NUCLEOTIDE SEQUENCE [LARGE SCALE GENOMIC DNA]</scope>
    <source>
        <strain evidence="9">KCTC 42182</strain>
    </source>
</reference>
<feature type="transmembrane region" description="Helical" evidence="6">
    <location>
        <begin position="177"/>
        <end position="200"/>
    </location>
</feature>
<dbReference type="SUPFAM" id="SSF109755">
    <property type="entry name" value="PhoU-like"/>
    <property type="match status" value="1"/>
</dbReference>
<dbReference type="NCBIfam" id="NF037997">
    <property type="entry name" value="Na_Pi_symport"/>
    <property type="match status" value="1"/>
</dbReference>
<evidence type="ECO:0000256" key="5">
    <source>
        <dbReference type="ARBA" id="ARBA00023136"/>
    </source>
</evidence>
<dbReference type="EMBL" id="JBHRYJ010000001">
    <property type="protein sequence ID" value="MFC3675371.1"/>
    <property type="molecule type" value="Genomic_DNA"/>
</dbReference>
<feature type="domain" description="PhoU" evidence="7">
    <location>
        <begin position="453"/>
        <end position="533"/>
    </location>
</feature>
<feature type="transmembrane region" description="Helical" evidence="6">
    <location>
        <begin position="212"/>
        <end position="233"/>
    </location>
</feature>
<feature type="transmembrane region" description="Helical" evidence="6">
    <location>
        <begin position="138"/>
        <end position="157"/>
    </location>
</feature>
<keyword evidence="3 6" id="KW-0812">Transmembrane</keyword>
<feature type="transmembrane region" description="Helical" evidence="6">
    <location>
        <begin position="109"/>
        <end position="126"/>
    </location>
</feature>
<feature type="transmembrane region" description="Helical" evidence="6">
    <location>
        <begin position="82"/>
        <end position="102"/>
    </location>
</feature>
<dbReference type="PANTHER" id="PTHR10010:SF46">
    <property type="entry name" value="SODIUM-DEPENDENT PHOSPHATE TRANSPORT PROTEIN 2B"/>
    <property type="match status" value="1"/>
</dbReference>
<sequence length="568" mass="60682">MTQGATDLLLNLVAGVALLLWGVRMVRTGMTRAFGAQLRRLLGRAMQNRFRAFAAGIGVTALLQSSTATGMIVASFAGRGLIFGPAAIAVLLGAGIGTSISAQYLSLDLHWLGPACIILGVTGFFAAEGGLPRHGGRLLIGLGLMLLALEMIINASAPMRDAPELAALLQPLERAPLLAVLIFALLTWLSHASLATVLIAASLARAGTIDGALAVALVVGANIGTAISPLVAASGQPPAARRAQLANLIARVIGTLAVLPFLHQLPGWLSVFGDDGARLVVNAHTAFNIALAAVFLPLVRPLDALTRRLLPDPPVTDLAARPRYLDKAALDTPGVALAAAARETLRMSDIVSRMLDETMTVFTRDDAKLAKAVEHSDDDVDRLHEAIKLYLTELSKHELDEGESRRYVDVLTFTTNLEHIGDIIDKNLMELAQKKIKNKLAFSSEGLAELTGIHRRVATNLQMACNLFMAGDVKLARQLLQEKASLRAAEQQAAENHYQRIREGRTETIETSAIHLDVIRDLKRINSHLTAVAYPILEQCGELTATRLRADERAARSLLPGKGNTGLA</sequence>
<dbReference type="Gene3D" id="1.20.58.220">
    <property type="entry name" value="Phosphate transport system protein phou homolog 2, domain 2"/>
    <property type="match status" value="1"/>
</dbReference>
<dbReference type="Pfam" id="PF01895">
    <property type="entry name" value="PhoU"/>
    <property type="match status" value="2"/>
</dbReference>
<comment type="subcellular location">
    <subcellularLocation>
        <location evidence="1">Cell membrane</location>
        <topology evidence="1">Multi-pass membrane protein</topology>
    </subcellularLocation>
</comment>
<feature type="transmembrane region" description="Helical" evidence="6">
    <location>
        <begin position="277"/>
        <end position="299"/>
    </location>
</feature>
<keyword evidence="5 6" id="KW-0472">Membrane</keyword>
<keyword evidence="9" id="KW-1185">Reference proteome</keyword>